<comment type="caution">
    <text evidence="6">The sequence shown here is derived from an EMBL/GenBank/DDBJ whole genome shotgun (WGS) entry which is preliminary data.</text>
</comment>
<keyword evidence="7" id="KW-1185">Reference proteome</keyword>
<dbReference type="PANTHER" id="PTHR30419">
    <property type="entry name" value="HTH-TYPE TRANSCRIPTIONAL REGULATOR YBHD"/>
    <property type="match status" value="1"/>
</dbReference>
<dbReference type="InterPro" id="IPR000847">
    <property type="entry name" value="LysR_HTH_N"/>
</dbReference>
<dbReference type="Proteomes" id="UP001631949">
    <property type="component" value="Unassembled WGS sequence"/>
</dbReference>
<keyword evidence="4" id="KW-0804">Transcription</keyword>
<sequence>MLTEYLFYVTKVQEYGSISKASRELLLSQQRLSQIIQEVEDSFEIKLFYRSSKGVEVTHEGEEFLEKTRVILKDIRSLHEVGKSEERILKGKLNINKFPDISAEYFSDFMEFMINRHESIELYIDEISVADMIGNVKDGRANVGIAILSSEMIEELPDYITFIPILERRVVVYVAEDSFFANKYRSISLKGIKDLPIILYGDSHERNALNNFLRRFWEGKVRIQTNNLKIFFDYITRKNCISIGSIPCGHHQVIDKIKALPIRENIFLQQGLVLRRDYRKNLKNEIFVENYKEFYKRYSE</sequence>
<name>A0ABW9GZR9_9FIRM</name>
<dbReference type="EMBL" id="JBJUVG010000009">
    <property type="protein sequence ID" value="MFM9414096.1"/>
    <property type="molecule type" value="Genomic_DNA"/>
</dbReference>
<evidence type="ECO:0000256" key="4">
    <source>
        <dbReference type="ARBA" id="ARBA00023163"/>
    </source>
</evidence>
<proteinExistence type="inferred from homology"/>
<organism evidence="6 7">
    <name type="scientific">Peptococcus simiae</name>
    <dbReference type="NCBI Taxonomy" id="1643805"/>
    <lineage>
        <taxon>Bacteria</taxon>
        <taxon>Bacillati</taxon>
        <taxon>Bacillota</taxon>
        <taxon>Clostridia</taxon>
        <taxon>Eubacteriales</taxon>
        <taxon>Peptococcaceae</taxon>
        <taxon>Peptococcus</taxon>
    </lineage>
</organism>
<dbReference type="InterPro" id="IPR036390">
    <property type="entry name" value="WH_DNA-bd_sf"/>
</dbReference>
<accession>A0ABW9GZR9</accession>
<dbReference type="InterPro" id="IPR005119">
    <property type="entry name" value="LysR_subst-bd"/>
</dbReference>
<dbReference type="InterPro" id="IPR036388">
    <property type="entry name" value="WH-like_DNA-bd_sf"/>
</dbReference>
<reference evidence="6 7" key="1">
    <citation type="journal article" date="2016" name="Int. J. Syst. Evol. Microbiol.">
        <title>Peptococcus simiae sp. nov., isolated from rhesus macaque faeces and emended description of the genus Peptococcus.</title>
        <authorList>
            <person name="Shkoporov A.N."/>
            <person name="Efimov B.A."/>
            <person name="Kondova I."/>
            <person name="Ouwerling B."/>
            <person name="Chaplin A.V."/>
            <person name="Shcherbakova V.A."/>
            <person name="Langermans J.A.M."/>
        </authorList>
    </citation>
    <scope>NUCLEOTIDE SEQUENCE [LARGE SCALE GENOMIC DNA]</scope>
    <source>
        <strain evidence="6 7">M108</strain>
    </source>
</reference>
<evidence type="ECO:0000313" key="6">
    <source>
        <dbReference type="EMBL" id="MFM9414096.1"/>
    </source>
</evidence>
<dbReference type="Gene3D" id="1.10.10.10">
    <property type="entry name" value="Winged helix-like DNA-binding domain superfamily/Winged helix DNA-binding domain"/>
    <property type="match status" value="1"/>
</dbReference>
<feature type="domain" description="HTH lysR-type" evidence="5">
    <location>
        <begin position="1"/>
        <end position="58"/>
    </location>
</feature>
<dbReference type="CDD" id="cd05466">
    <property type="entry name" value="PBP2_LTTR_substrate"/>
    <property type="match status" value="1"/>
</dbReference>
<evidence type="ECO:0000256" key="3">
    <source>
        <dbReference type="ARBA" id="ARBA00023125"/>
    </source>
</evidence>
<evidence type="ECO:0000259" key="5">
    <source>
        <dbReference type="PROSITE" id="PS50931"/>
    </source>
</evidence>
<dbReference type="InterPro" id="IPR050950">
    <property type="entry name" value="HTH-type_LysR_regulators"/>
</dbReference>
<dbReference type="Pfam" id="PF03466">
    <property type="entry name" value="LysR_substrate"/>
    <property type="match status" value="1"/>
</dbReference>
<dbReference type="SUPFAM" id="SSF46785">
    <property type="entry name" value="Winged helix' DNA-binding domain"/>
    <property type="match status" value="1"/>
</dbReference>
<protein>
    <submittedName>
        <fullName evidence="6">LysR family transcriptional regulator</fullName>
    </submittedName>
</protein>
<keyword evidence="3" id="KW-0238">DNA-binding</keyword>
<dbReference type="PANTHER" id="PTHR30419:SF8">
    <property type="entry name" value="NITROGEN ASSIMILATION TRANSCRIPTIONAL ACTIVATOR-RELATED"/>
    <property type="match status" value="1"/>
</dbReference>
<evidence type="ECO:0000313" key="7">
    <source>
        <dbReference type="Proteomes" id="UP001631949"/>
    </source>
</evidence>
<dbReference type="PROSITE" id="PS50931">
    <property type="entry name" value="HTH_LYSR"/>
    <property type="match status" value="1"/>
</dbReference>
<dbReference type="RefSeq" id="WP_408977709.1">
    <property type="nucleotide sequence ID" value="NZ_JBJUVG010000009.1"/>
</dbReference>
<evidence type="ECO:0000256" key="2">
    <source>
        <dbReference type="ARBA" id="ARBA00023015"/>
    </source>
</evidence>
<dbReference type="SUPFAM" id="SSF53850">
    <property type="entry name" value="Periplasmic binding protein-like II"/>
    <property type="match status" value="1"/>
</dbReference>
<keyword evidence="2" id="KW-0805">Transcription regulation</keyword>
<gene>
    <name evidence="6" type="ORF">ACKQTC_06925</name>
</gene>
<dbReference type="Pfam" id="PF00126">
    <property type="entry name" value="HTH_1"/>
    <property type="match status" value="1"/>
</dbReference>
<comment type="similarity">
    <text evidence="1">Belongs to the LysR transcriptional regulatory family.</text>
</comment>
<evidence type="ECO:0000256" key="1">
    <source>
        <dbReference type="ARBA" id="ARBA00009437"/>
    </source>
</evidence>
<dbReference type="Gene3D" id="3.40.190.290">
    <property type="match status" value="1"/>
</dbReference>